<feature type="chain" id="PRO_5028942055" description="DUF1579 domain-containing protein" evidence="1">
    <location>
        <begin position="20"/>
        <end position="165"/>
    </location>
</feature>
<feature type="signal peptide" evidence="1">
    <location>
        <begin position="1"/>
        <end position="19"/>
    </location>
</feature>
<dbReference type="KEGG" id="adin:H7849_14175"/>
<dbReference type="RefSeq" id="WP_186740134.1">
    <property type="nucleotide sequence ID" value="NZ_CP060394.1"/>
</dbReference>
<keyword evidence="1" id="KW-0732">Signal</keyword>
<protein>
    <recommendedName>
        <fullName evidence="4">DUF1579 domain-containing protein</fullName>
    </recommendedName>
</protein>
<dbReference type="Proteomes" id="UP000515312">
    <property type="component" value="Chromosome"/>
</dbReference>
<gene>
    <name evidence="2" type="ORF">H7849_14175</name>
</gene>
<evidence type="ECO:0000313" key="2">
    <source>
        <dbReference type="EMBL" id="QNI30323.1"/>
    </source>
</evidence>
<organism evidence="2 3">
    <name type="scientific">Alloacidobacterium dinghuense</name>
    <dbReference type="NCBI Taxonomy" id="2763107"/>
    <lineage>
        <taxon>Bacteria</taxon>
        <taxon>Pseudomonadati</taxon>
        <taxon>Acidobacteriota</taxon>
        <taxon>Terriglobia</taxon>
        <taxon>Terriglobales</taxon>
        <taxon>Acidobacteriaceae</taxon>
        <taxon>Alloacidobacterium</taxon>
    </lineage>
</organism>
<dbReference type="EMBL" id="CP060394">
    <property type="protein sequence ID" value="QNI30323.1"/>
    <property type="molecule type" value="Genomic_DNA"/>
</dbReference>
<proteinExistence type="predicted"/>
<evidence type="ECO:0008006" key="4">
    <source>
        <dbReference type="Google" id="ProtNLM"/>
    </source>
</evidence>
<reference evidence="2 3" key="1">
    <citation type="submission" date="2020-08" db="EMBL/GenBank/DDBJ databases">
        <title>Edaphobacter telluris sp. nov. and Acidobacterium dinghuensis sp. nov., two acidobacteria isolated from forest soil.</title>
        <authorList>
            <person name="Fu J."/>
            <person name="Qiu L."/>
        </authorList>
    </citation>
    <scope>NUCLEOTIDE SEQUENCE [LARGE SCALE GENOMIC DNA]</scope>
    <source>
        <strain evidence="2">4Y35</strain>
    </source>
</reference>
<evidence type="ECO:0000313" key="3">
    <source>
        <dbReference type="Proteomes" id="UP000515312"/>
    </source>
</evidence>
<dbReference type="AlphaFoldDB" id="A0A7G8BCQ3"/>
<evidence type="ECO:0000256" key="1">
    <source>
        <dbReference type="SAM" id="SignalP"/>
    </source>
</evidence>
<accession>A0A7G8BCQ3</accession>
<sequence length="165" mass="18189">MRTALVTACLSMVAITAAAQGFPDSVYAPLWNYNGTWKVSIPGKPTDTLINHCSRTGLFFACEQNVNGNPGALVVFVPIDAEGHYRTNPITKDGAAIGPGDLEIKDNHWTYLGKSEADGKTTWYRTTNDFSDDSHIHFEQAQSTDKVHWEVQRTGDEVRTDKGTK</sequence>
<keyword evidence="3" id="KW-1185">Reference proteome</keyword>
<name>A0A7G8BCQ3_9BACT</name>